<keyword evidence="5 10" id="KW-0808">Transferase</keyword>
<comment type="caution">
    <text evidence="13">The sequence shown here is derived from an EMBL/GenBank/DDBJ whole genome shotgun (WGS) entry which is preliminary data.</text>
</comment>
<evidence type="ECO:0000256" key="3">
    <source>
        <dbReference type="ARBA" id="ARBA00007222"/>
    </source>
</evidence>
<feature type="transmembrane region" description="Helical" evidence="10">
    <location>
        <begin position="361"/>
        <end position="379"/>
    </location>
</feature>
<accession>A0A1F8H9A5</accession>
<sequence>MHKKWLIVTLLVSSIAVHFAFFGHPDQVVFDEVHFGKFASAYYTHQYYFDIHPPLGKLLIAGFGKLFNFQPEYSFANIGQAFPDQTYLALRFLPTLAGTLLPIIIFLLALELGLRRWAAFLAAMLVVLDNALLTQSRYMLLDMFLLSFGFAALLFYFRYWNKKGIQNLLWMGIFAGLSASIKWTGLAFLGLPGIIELIAYIKLRIFFQRIPRLLLYFVAIPFAIYFSIFLVHFSLLTKPGDGDAFMTPNFQSHNVWQKFTELNTRMYTANNTLTATHPYSSKWYTWPLVVRPIYYWNGANTEKIYLLGNPMVWWGSTVAVLYLLLSLFGRNFFKNKTGLILLGGYLINFLPFIGIGRVMFLYHYFAGLIFAILMFAYCLDKMPRPRNAIIAILSAAAILFIFFAPLSYGLPLNSKAFSNRMWLNSWR</sequence>
<evidence type="ECO:0000256" key="6">
    <source>
        <dbReference type="ARBA" id="ARBA00022692"/>
    </source>
</evidence>
<dbReference type="Pfam" id="PF16192">
    <property type="entry name" value="PMT_4TMC"/>
    <property type="match status" value="1"/>
</dbReference>
<evidence type="ECO:0000256" key="5">
    <source>
        <dbReference type="ARBA" id="ARBA00022679"/>
    </source>
</evidence>
<name>A0A1F8H9A5_9BACT</name>
<feature type="domain" description="Protein O-mannosyl-transferase C-terminal four TM" evidence="12">
    <location>
        <begin position="256"/>
        <end position="426"/>
    </location>
</feature>
<comment type="function">
    <text evidence="10">Protein O-mannosyltransferase that catalyzes the transfer of a single mannose residue from a polyprenol phospho-mannosyl lipidic donor to the hydroxyl group of selected serine and threonine residues in acceptor proteins.</text>
</comment>
<keyword evidence="7 10" id="KW-1133">Transmembrane helix</keyword>
<dbReference type="GO" id="GO:0005886">
    <property type="term" value="C:plasma membrane"/>
    <property type="evidence" value="ECO:0007669"/>
    <property type="project" value="UniProtKB-SubCell"/>
</dbReference>
<reference evidence="13 14" key="1">
    <citation type="journal article" date="2016" name="Nat. Commun.">
        <title>Thousands of microbial genomes shed light on interconnected biogeochemical processes in an aquifer system.</title>
        <authorList>
            <person name="Anantharaman K."/>
            <person name="Brown C.T."/>
            <person name="Hug L.A."/>
            <person name="Sharon I."/>
            <person name="Castelle C.J."/>
            <person name="Probst A.J."/>
            <person name="Thomas B.C."/>
            <person name="Singh A."/>
            <person name="Wilkins M.J."/>
            <person name="Karaoz U."/>
            <person name="Brodie E.L."/>
            <person name="Williams K.H."/>
            <person name="Hubbard S.S."/>
            <person name="Banfield J.F."/>
        </authorList>
    </citation>
    <scope>NUCLEOTIDE SEQUENCE [LARGE SCALE GENOMIC DNA]</scope>
</reference>
<protein>
    <recommendedName>
        <fullName evidence="9 10">Polyprenol-phosphate-mannose--protein mannosyltransferase</fullName>
        <ecNumber evidence="10">2.4.1.-</ecNumber>
    </recommendedName>
</protein>
<feature type="transmembrane region" description="Helical" evidence="10">
    <location>
        <begin position="116"/>
        <end position="133"/>
    </location>
</feature>
<feature type="transmembrane region" description="Helical" evidence="10">
    <location>
        <begin position="88"/>
        <end position="110"/>
    </location>
</feature>
<evidence type="ECO:0000313" key="13">
    <source>
        <dbReference type="EMBL" id="OGN34137.1"/>
    </source>
</evidence>
<evidence type="ECO:0000256" key="7">
    <source>
        <dbReference type="ARBA" id="ARBA00022989"/>
    </source>
</evidence>
<feature type="transmembrane region" description="Helical" evidence="10">
    <location>
        <begin position="304"/>
        <end position="325"/>
    </location>
</feature>
<evidence type="ECO:0000259" key="11">
    <source>
        <dbReference type="Pfam" id="PF02366"/>
    </source>
</evidence>
<evidence type="ECO:0000256" key="1">
    <source>
        <dbReference type="ARBA" id="ARBA00004127"/>
    </source>
</evidence>
<evidence type="ECO:0000256" key="8">
    <source>
        <dbReference type="ARBA" id="ARBA00023136"/>
    </source>
</evidence>
<evidence type="ECO:0000256" key="2">
    <source>
        <dbReference type="ARBA" id="ARBA00004922"/>
    </source>
</evidence>
<gene>
    <name evidence="13" type="ORF">A3I39_00405</name>
</gene>
<feature type="transmembrane region" description="Helical" evidence="10">
    <location>
        <begin position="213"/>
        <end position="236"/>
    </location>
</feature>
<comment type="pathway">
    <text evidence="2 10">Protein modification; protein glycosylation.</text>
</comment>
<dbReference type="InterPro" id="IPR003342">
    <property type="entry name" value="ArnT-like_N"/>
</dbReference>
<dbReference type="PANTHER" id="PTHR10050">
    <property type="entry name" value="DOLICHYL-PHOSPHATE-MANNOSE--PROTEIN MANNOSYLTRANSFERASE"/>
    <property type="match status" value="1"/>
</dbReference>
<feature type="transmembrane region" description="Helical" evidence="10">
    <location>
        <begin position="337"/>
        <end position="355"/>
    </location>
</feature>
<evidence type="ECO:0000256" key="9">
    <source>
        <dbReference type="ARBA" id="ARBA00093617"/>
    </source>
</evidence>
<proteinExistence type="inferred from homology"/>
<evidence type="ECO:0000256" key="10">
    <source>
        <dbReference type="RuleBase" id="RU367007"/>
    </source>
</evidence>
<dbReference type="GO" id="GO:0012505">
    <property type="term" value="C:endomembrane system"/>
    <property type="evidence" value="ECO:0007669"/>
    <property type="project" value="UniProtKB-SubCell"/>
</dbReference>
<dbReference type="UniPathway" id="UPA00378"/>
<dbReference type="EMBL" id="MGKW01000018">
    <property type="protein sequence ID" value="OGN34137.1"/>
    <property type="molecule type" value="Genomic_DNA"/>
</dbReference>
<organism evidence="13 14">
    <name type="scientific">Candidatus Yanofskybacteria bacterium RIFCSPLOWO2_02_FULL_47_9b</name>
    <dbReference type="NCBI Taxonomy" id="1802708"/>
    <lineage>
        <taxon>Bacteria</taxon>
        <taxon>Candidatus Yanofskyibacteriota</taxon>
    </lineage>
</organism>
<evidence type="ECO:0000313" key="14">
    <source>
        <dbReference type="Proteomes" id="UP000178155"/>
    </source>
</evidence>
<dbReference type="Pfam" id="PF02366">
    <property type="entry name" value="PMT"/>
    <property type="match status" value="1"/>
</dbReference>
<dbReference type="InterPro" id="IPR032421">
    <property type="entry name" value="PMT_4TMC"/>
</dbReference>
<feature type="transmembrane region" description="Helical" evidence="10">
    <location>
        <begin position="388"/>
        <end position="408"/>
    </location>
</feature>
<evidence type="ECO:0000256" key="4">
    <source>
        <dbReference type="ARBA" id="ARBA00022676"/>
    </source>
</evidence>
<evidence type="ECO:0000259" key="12">
    <source>
        <dbReference type="Pfam" id="PF16192"/>
    </source>
</evidence>
<keyword evidence="4 10" id="KW-0328">Glycosyltransferase</keyword>
<feature type="transmembrane region" description="Helical" evidence="10">
    <location>
        <begin position="180"/>
        <end position="201"/>
    </location>
</feature>
<comment type="similarity">
    <text evidence="3 10">Belongs to the glycosyltransferase 39 family.</text>
</comment>
<keyword evidence="6 10" id="KW-0812">Transmembrane</keyword>
<dbReference type="Proteomes" id="UP000178155">
    <property type="component" value="Unassembled WGS sequence"/>
</dbReference>
<dbReference type="GO" id="GO:0004169">
    <property type="term" value="F:dolichyl-phosphate-mannose-protein mannosyltransferase activity"/>
    <property type="evidence" value="ECO:0007669"/>
    <property type="project" value="UniProtKB-UniRule"/>
</dbReference>
<feature type="transmembrane region" description="Helical" evidence="10">
    <location>
        <begin position="140"/>
        <end position="160"/>
    </location>
</feature>
<keyword evidence="10" id="KW-1003">Cell membrane</keyword>
<feature type="domain" description="ArnT-like N-terminal" evidence="11">
    <location>
        <begin position="10"/>
        <end position="236"/>
    </location>
</feature>
<dbReference type="EC" id="2.4.1.-" evidence="10"/>
<dbReference type="AlphaFoldDB" id="A0A1F8H9A5"/>
<dbReference type="InterPro" id="IPR027005">
    <property type="entry name" value="PMT-like"/>
</dbReference>
<comment type="subcellular location">
    <subcellularLocation>
        <location evidence="10">Cell membrane</location>
    </subcellularLocation>
    <subcellularLocation>
        <location evidence="1">Endomembrane system</location>
        <topology evidence="1">Multi-pass membrane protein</topology>
    </subcellularLocation>
</comment>
<keyword evidence="8 10" id="KW-0472">Membrane</keyword>